<sequence length="199" mass="21586">MSLKGEDVGPRGASEFKRVDASWLMRRDRWTESADIPKTDLDDKTVASSSRSLPSIARGWRCRTAESQRFSPVKRVPEPLSPSPAGWALDPLSSLSIVLPDRIGATITRCRGWVHGQVASPLADRPAAAAQHERRREAREAQDGDDQGHGDEDHEPGKGVHVARRALDVHDGARVCVSVRVNDEPAGCNPSRATASSKG</sequence>
<dbReference type="EMBL" id="LCWV01000002">
    <property type="protein sequence ID" value="PWI75973.1"/>
    <property type="molecule type" value="Genomic_DNA"/>
</dbReference>
<feature type="region of interest" description="Disordered" evidence="1">
    <location>
        <begin position="123"/>
        <end position="165"/>
    </location>
</feature>
<comment type="caution">
    <text evidence="2">The sequence shown here is derived from an EMBL/GenBank/DDBJ whole genome shotgun (WGS) entry which is preliminary data.</text>
</comment>
<evidence type="ECO:0000313" key="2">
    <source>
        <dbReference type="EMBL" id="PWI75973.1"/>
    </source>
</evidence>
<name>A0A2U3EN91_PURLI</name>
<evidence type="ECO:0000256" key="1">
    <source>
        <dbReference type="SAM" id="MobiDB-lite"/>
    </source>
</evidence>
<dbReference type="AlphaFoldDB" id="A0A2U3EN91"/>
<gene>
    <name evidence="2" type="ORF">PCL_06631</name>
</gene>
<accession>A0A2U3EN91</accession>
<feature type="region of interest" description="Disordered" evidence="1">
    <location>
        <begin position="180"/>
        <end position="199"/>
    </location>
</feature>
<dbReference type="Proteomes" id="UP000245956">
    <property type="component" value="Unassembled WGS sequence"/>
</dbReference>
<evidence type="ECO:0000313" key="3">
    <source>
        <dbReference type="Proteomes" id="UP000245956"/>
    </source>
</evidence>
<protein>
    <submittedName>
        <fullName evidence="2">Uncharacterized protein</fullName>
    </submittedName>
</protein>
<reference evidence="2 3" key="1">
    <citation type="journal article" date="2016" name="Front. Microbiol.">
        <title>Genome and transcriptome sequences reveal the specific parasitism of the nematophagous Purpureocillium lilacinum 36-1.</title>
        <authorList>
            <person name="Xie J."/>
            <person name="Li S."/>
            <person name="Mo C."/>
            <person name="Xiao X."/>
            <person name="Peng D."/>
            <person name="Wang G."/>
            <person name="Xiao Y."/>
        </authorList>
    </citation>
    <scope>NUCLEOTIDE SEQUENCE [LARGE SCALE GENOMIC DNA]</scope>
    <source>
        <strain evidence="2 3">36-1</strain>
    </source>
</reference>
<organism evidence="2 3">
    <name type="scientific">Purpureocillium lilacinum</name>
    <name type="common">Paecilomyces lilacinus</name>
    <dbReference type="NCBI Taxonomy" id="33203"/>
    <lineage>
        <taxon>Eukaryota</taxon>
        <taxon>Fungi</taxon>
        <taxon>Dikarya</taxon>
        <taxon>Ascomycota</taxon>
        <taxon>Pezizomycotina</taxon>
        <taxon>Sordariomycetes</taxon>
        <taxon>Hypocreomycetidae</taxon>
        <taxon>Hypocreales</taxon>
        <taxon>Ophiocordycipitaceae</taxon>
        <taxon>Purpureocillium</taxon>
    </lineage>
</organism>
<proteinExistence type="predicted"/>
<feature type="compositionally biased region" description="Basic and acidic residues" evidence="1">
    <location>
        <begin position="131"/>
        <end position="158"/>
    </location>
</feature>